<dbReference type="EMBL" id="HG793181">
    <property type="protein sequence ID" value="CRL30328.1"/>
    <property type="molecule type" value="Genomic_DNA"/>
</dbReference>
<protein>
    <submittedName>
        <fullName evidence="1">Str. FM013</fullName>
    </submittedName>
</protein>
<sequence>MPSKSTYRCPYDQALARQFAQSNIQQLDSNDKFEEETLPWYTQDRFYPVKIGEILGIK</sequence>
<proteinExistence type="predicted"/>
<evidence type="ECO:0000313" key="2">
    <source>
        <dbReference type="Proteomes" id="UP000053732"/>
    </source>
</evidence>
<dbReference type="AlphaFoldDB" id="A0A0G4PVD3"/>
<gene>
    <name evidence="1" type="ORF">PCAMFM013_S048g000040</name>
</gene>
<evidence type="ECO:0000313" key="1">
    <source>
        <dbReference type="EMBL" id="CRL30328.1"/>
    </source>
</evidence>
<keyword evidence="2" id="KW-1185">Reference proteome</keyword>
<name>A0A0G4PVD3_PENC3</name>
<reference evidence="1 2" key="1">
    <citation type="journal article" date="2014" name="Nat. Commun.">
        <title>Multiple recent horizontal transfers of a large genomic region in cheese making fungi.</title>
        <authorList>
            <person name="Cheeseman K."/>
            <person name="Ropars J."/>
            <person name="Renault P."/>
            <person name="Dupont J."/>
            <person name="Gouzy J."/>
            <person name="Branca A."/>
            <person name="Abraham A.L."/>
            <person name="Ceppi M."/>
            <person name="Conseiller E."/>
            <person name="Debuchy R."/>
            <person name="Malagnac F."/>
            <person name="Goarin A."/>
            <person name="Silar P."/>
            <person name="Lacoste S."/>
            <person name="Sallet E."/>
            <person name="Bensimon A."/>
            <person name="Giraud T."/>
            <person name="Brygoo Y."/>
        </authorList>
    </citation>
    <scope>NUCLEOTIDE SEQUENCE [LARGE SCALE GENOMIC DNA]</scope>
    <source>
        <strain evidence="2">FM 013</strain>
    </source>
</reference>
<accession>A0A0G4PVD3</accession>
<dbReference type="Proteomes" id="UP000053732">
    <property type="component" value="Unassembled WGS sequence"/>
</dbReference>
<organism evidence="1 2">
    <name type="scientific">Penicillium camemberti (strain FM 013)</name>
    <dbReference type="NCBI Taxonomy" id="1429867"/>
    <lineage>
        <taxon>Eukaryota</taxon>
        <taxon>Fungi</taxon>
        <taxon>Dikarya</taxon>
        <taxon>Ascomycota</taxon>
        <taxon>Pezizomycotina</taxon>
        <taxon>Eurotiomycetes</taxon>
        <taxon>Eurotiomycetidae</taxon>
        <taxon>Eurotiales</taxon>
        <taxon>Aspergillaceae</taxon>
        <taxon>Penicillium</taxon>
    </lineage>
</organism>